<protein>
    <submittedName>
        <fullName evidence="2 3">Uncharacterized protein</fullName>
    </submittedName>
</protein>
<keyword evidence="1" id="KW-0472">Membrane</keyword>
<dbReference type="InParanoid" id="A0A2K1IEW2"/>
<dbReference type="AlphaFoldDB" id="A0A2K1IEW2"/>
<evidence type="ECO:0000313" key="3">
    <source>
        <dbReference type="EnsemblPlants" id="PAC:32979082.CDS.1"/>
    </source>
</evidence>
<reference evidence="2 4" key="2">
    <citation type="journal article" date="2018" name="Plant J.">
        <title>The Physcomitrella patens chromosome-scale assembly reveals moss genome structure and evolution.</title>
        <authorList>
            <person name="Lang D."/>
            <person name="Ullrich K.K."/>
            <person name="Murat F."/>
            <person name="Fuchs J."/>
            <person name="Jenkins J."/>
            <person name="Haas F.B."/>
            <person name="Piednoel M."/>
            <person name="Gundlach H."/>
            <person name="Van Bel M."/>
            <person name="Meyberg R."/>
            <person name="Vives C."/>
            <person name="Morata J."/>
            <person name="Symeonidi A."/>
            <person name="Hiss M."/>
            <person name="Muchero W."/>
            <person name="Kamisugi Y."/>
            <person name="Saleh O."/>
            <person name="Blanc G."/>
            <person name="Decker E.L."/>
            <person name="van Gessel N."/>
            <person name="Grimwood J."/>
            <person name="Hayes R.D."/>
            <person name="Graham S.W."/>
            <person name="Gunter L.E."/>
            <person name="McDaniel S.F."/>
            <person name="Hoernstein S.N.W."/>
            <person name="Larsson A."/>
            <person name="Li F.W."/>
            <person name="Perroud P.F."/>
            <person name="Phillips J."/>
            <person name="Ranjan P."/>
            <person name="Rokshar D.S."/>
            <person name="Rothfels C.J."/>
            <person name="Schneider L."/>
            <person name="Shu S."/>
            <person name="Stevenson D.W."/>
            <person name="Thummler F."/>
            <person name="Tillich M."/>
            <person name="Villarreal Aguilar J.C."/>
            <person name="Widiez T."/>
            <person name="Wong G.K."/>
            <person name="Wymore A."/>
            <person name="Zhang Y."/>
            <person name="Zimmer A.D."/>
            <person name="Quatrano R.S."/>
            <person name="Mayer K.F.X."/>
            <person name="Goodstein D."/>
            <person name="Casacuberta J.M."/>
            <person name="Vandepoele K."/>
            <person name="Reski R."/>
            <person name="Cuming A.C."/>
            <person name="Tuskan G.A."/>
            <person name="Maumus F."/>
            <person name="Salse J."/>
            <person name="Schmutz J."/>
            <person name="Rensing S.A."/>
        </authorList>
    </citation>
    <scope>NUCLEOTIDE SEQUENCE [LARGE SCALE GENOMIC DNA]</scope>
    <source>
        <strain evidence="3 4">cv. Gransden 2004</strain>
    </source>
</reference>
<reference evidence="2 4" key="1">
    <citation type="journal article" date="2008" name="Science">
        <title>The Physcomitrella genome reveals evolutionary insights into the conquest of land by plants.</title>
        <authorList>
            <person name="Rensing S."/>
            <person name="Lang D."/>
            <person name="Zimmer A."/>
            <person name="Terry A."/>
            <person name="Salamov A."/>
            <person name="Shapiro H."/>
            <person name="Nishiyama T."/>
            <person name="Perroud P.-F."/>
            <person name="Lindquist E."/>
            <person name="Kamisugi Y."/>
            <person name="Tanahashi T."/>
            <person name="Sakakibara K."/>
            <person name="Fujita T."/>
            <person name="Oishi K."/>
            <person name="Shin-I T."/>
            <person name="Kuroki Y."/>
            <person name="Toyoda A."/>
            <person name="Suzuki Y."/>
            <person name="Hashimoto A."/>
            <person name="Yamaguchi K."/>
            <person name="Sugano A."/>
            <person name="Kohara Y."/>
            <person name="Fujiyama A."/>
            <person name="Anterola A."/>
            <person name="Aoki S."/>
            <person name="Ashton N."/>
            <person name="Barbazuk W.B."/>
            <person name="Barker E."/>
            <person name="Bennetzen J."/>
            <person name="Bezanilla M."/>
            <person name="Blankenship R."/>
            <person name="Cho S.H."/>
            <person name="Dutcher S."/>
            <person name="Estelle M."/>
            <person name="Fawcett J.A."/>
            <person name="Gundlach H."/>
            <person name="Hanada K."/>
            <person name="Heyl A."/>
            <person name="Hicks K.A."/>
            <person name="Hugh J."/>
            <person name="Lohr M."/>
            <person name="Mayer K."/>
            <person name="Melkozernov A."/>
            <person name="Murata T."/>
            <person name="Nelson D."/>
            <person name="Pils B."/>
            <person name="Prigge M."/>
            <person name="Reiss B."/>
            <person name="Renner T."/>
            <person name="Rombauts S."/>
            <person name="Rushton P."/>
            <person name="Sanderfoot A."/>
            <person name="Schween G."/>
            <person name="Shiu S.-H."/>
            <person name="Stueber K."/>
            <person name="Theodoulou F.L."/>
            <person name="Tu H."/>
            <person name="Van de Peer Y."/>
            <person name="Verrier P.J."/>
            <person name="Waters E."/>
            <person name="Wood A."/>
            <person name="Yang L."/>
            <person name="Cove D."/>
            <person name="Cuming A."/>
            <person name="Hasebe M."/>
            <person name="Lucas S."/>
            <person name="Mishler D.B."/>
            <person name="Reski R."/>
            <person name="Grigoriev I."/>
            <person name="Quatrano R.S."/>
            <person name="Boore J.L."/>
        </authorList>
    </citation>
    <scope>NUCLEOTIDE SEQUENCE [LARGE SCALE GENOMIC DNA]</scope>
    <source>
        <strain evidence="3 4">cv. Gransden 2004</strain>
    </source>
</reference>
<reference evidence="3" key="3">
    <citation type="submission" date="2020-12" db="UniProtKB">
        <authorList>
            <consortium name="EnsemblPlants"/>
        </authorList>
    </citation>
    <scope>IDENTIFICATION</scope>
</reference>
<evidence type="ECO:0000313" key="4">
    <source>
        <dbReference type="Proteomes" id="UP000006727"/>
    </source>
</evidence>
<accession>A0A2K1IEW2</accession>
<dbReference type="Proteomes" id="UP000006727">
    <property type="component" value="Chromosome 25"/>
</dbReference>
<dbReference type="PaxDb" id="3218-PP1S129_96V6.1"/>
<dbReference type="Gramene" id="Pp3c25_14710V3.1">
    <property type="protein sequence ID" value="PAC:32979082.CDS.1"/>
    <property type="gene ID" value="Pp3c25_14710"/>
</dbReference>
<organism evidence="2">
    <name type="scientific">Physcomitrium patens</name>
    <name type="common">Spreading-leaved earth moss</name>
    <name type="synonym">Physcomitrella patens</name>
    <dbReference type="NCBI Taxonomy" id="3218"/>
    <lineage>
        <taxon>Eukaryota</taxon>
        <taxon>Viridiplantae</taxon>
        <taxon>Streptophyta</taxon>
        <taxon>Embryophyta</taxon>
        <taxon>Bryophyta</taxon>
        <taxon>Bryophytina</taxon>
        <taxon>Bryopsida</taxon>
        <taxon>Funariidae</taxon>
        <taxon>Funariales</taxon>
        <taxon>Funariaceae</taxon>
        <taxon>Physcomitrium</taxon>
    </lineage>
</organism>
<sequence>MDFVGFHHHIYFILFYFFSVVHNSRVESFCKPKFGLVGKNMMIVYVLYQYFV</sequence>
<gene>
    <name evidence="2" type="ORF">PHYPA_029966</name>
</gene>
<name>A0A2K1IEW2_PHYPA</name>
<keyword evidence="1" id="KW-1133">Transmembrane helix</keyword>
<evidence type="ECO:0000256" key="1">
    <source>
        <dbReference type="SAM" id="Phobius"/>
    </source>
</evidence>
<keyword evidence="1" id="KW-0812">Transmembrane</keyword>
<feature type="transmembrane region" description="Helical" evidence="1">
    <location>
        <begin position="6"/>
        <end position="22"/>
    </location>
</feature>
<dbReference type="EMBL" id="ABEU02000025">
    <property type="protein sequence ID" value="PNR27814.1"/>
    <property type="molecule type" value="Genomic_DNA"/>
</dbReference>
<proteinExistence type="predicted"/>
<dbReference type="EnsemblPlants" id="Pp3c25_14710V3.1">
    <property type="protein sequence ID" value="PAC:32979082.CDS.1"/>
    <property type="gene ID" value="Pp3c25_14710"/>
</dbReference>
<feature type="transmembrane region" description="Helical" evidence="1">
    <location>
        <begin position="34"/>
        <end position="51"/>
    </location>
</feature>
<evidence type="ECO:0000313" key="2">
    <source>
        <dbReference type="EMBL" id="PNR27814.1"/>
    </source>
</evidence>
<keyword evidence="4" id="KW-1185">Reference proteome</keyword>